<evidence type="ECO:0000256" key="4">
    <source>
        <dbReference type="ARBA" id="ARBA00034490"/>
    </source>
</evidence>
<reference evidence="6 7" key="1">
    <citation type="submission" date="2018-02" db="EMBL/GenBank/DDBJ databases">
        <authorList>
            <person name="Cohen D.B."/>
            <person name="Kent A.D."/>
        </authorList>
    </citation>
    <scope>NUCLEOTIDE SEQUENCE [LARGE SCALE GENOMIC DNA]</scope>
    <source>
        <strain evidence="6 7">ULC007</strain>
    </source>
</reference>
<dbReference type="InterPro" id="IPR008990">
    <property type="entry name" value="Elect_transpt_acc-like_dom_sf"/>
</dbReference>
<evidence type="ECO:0000256" key="1">
    <source>
        <dbReference type="ARBA" id="ARBA00023002"/>
    </source>
</evidence>
<dbReference type="InterPro" id="IPR044166">
    <property type="entry name" value="FTRV"/>
</dbReference>
<dbReference type="STRING" id="1920490.GCA_001895925_03440"/>
<dbReference type="PANTHER" id="PTHR46937:SF4">
    <property type="entry name" value="FERREDOXIN-THIOREDOXIN REDUCTASE SUBUNIT A1, CHLOROPLASTIC"/>
    <property type="match status" value="1"/>
</dbReference>
<protein>
    <submittedName>
        <fullName evidence="6">Ferredoxin--nitrite reductase</fullName>
    </submittedName>
</protein>
<dbReference type="PANTHER" id="PTHR46937">
    <property type="entry name" value="FERREDOXIN-THIOREDOXIN REDUCTASE, VARIABLE CHAIN"/>
    <property type="match status" value="1"/>
</dbReference>
<dbReference type="EMBL" id="PVWG01000004">
    <property type="protein sequence ID" value="PSB20826.1"/>
    <property type="molecule type" value="Genomic_DNA"/>
</dbReference>
<comment type="function">
    <text evidence="3">Variable subunit of the ferredoxin-thioredoxin reductase (FTR), which catalyzes the two-electron reduction of thioredoxins by the electrons provided by reduced ferredoxin.</text>
</comment>
<evidence type="ECO:0000256" key="3">
    <source>
        <dbReference type="ARBA" id="ARBA00034474"/>
    </source>
</evidence>
<dbReference type="GO" id="GO:0016491">
    <property type="term" value="F:oxidoreductase activity"/>
    <property type="evidence" value="ECO:0007669"/>
    <property type="project" value="UniProtKB-KW"/>
</dbReference>
<keyword evidence="1" id="KW-0560">Oxidoreductase</keyword>
<gene>
    <name evidence="6" type="ORF">C7B65_05300</name>
</gene>
<comment type="similarity">
    <text evidence="4">Belongs to the ferredoxin thioredoxin reductase alpha subunit family.</text>
</comment>
<dbReference type="Proteomes" id="UP000238634">
    <property type="component" value="Unassembled WGS sequence"/>
</dbReference>
<dbReference type="GO" id="GO:0015979">
    <property type="term" value="P:photosynthesis"/>
    <property type="evidence" value="ECO:0007669"/>
    <property type="project" value="InterPro"/>
</dbReference>
<dbReference type="SUPFAM" id="SSF50090">
    <property type="entry name" value="Electron transport accessory proteins"/>
    <property type="match status" value="1"/>
</dbReference>
<accession>A0A2T1DK23</accession>
<name>A0A2T1DK23_9CYAN</name>
<reference evidence="6 7" key="2">
    <citation type="submission" date="2018-03" db="EMBL/GenBank/DDBJ databases">
        <title>The ancient ancestry and fast evolution of plastids.</title>
        <authorList>
            <person name="Moore K.R."/>
            <person name="Magnabosco C."/>
            <person name="Momper L."/>
            <person name="Gold D.A."/>
            <person name="Bosak T."/>
            <person name="Fournier G.P."/>
        </authorList>
    </citation>
    <scope>NUCLEOTIDE SEQUENCE [LARGE SCALE GENOMIC DNA]</scope>
    <source>
        <strain evidence="6 7">ULC007</strain>
    </source>
</reference>
<dbReference type="AlphaFoldDB" id="A0A2T1DK23"/>
<dbReference type="Gene3D" id="2.30.30.50">
    <property type="match status" value="1"/>
</dbReference>
<dbReference type="OrthoDB" id="462709at2"/>
<proteinExistence type="inferred from homology"/>
<dbReference type="Pfam" id="PF02941">
    <property type="entry name" value="FeThRed_A"/>
    <property type="match status" value="1"/>
</dbReference>
<dbReference type="RefSeq" id="WP_073070546.1">
    <property type="nucleotide sequence ID" value="NZ_MPPI01000008.1"/>
</dbReference>
<evidence type="ECO:0000313" key="6">
    <source>
        <dbReference type="EMBL" id="PSB20826.1"/>
    </source>
</evidence>
<evidence type="ECO:0000259" key="5">
    <source>
        <dbReference type="Pfam" id="PF02941"/>
    </source>
</evidence>
<keyword evidence="7" id="KW-1185">Reference proteome</keyword>
<sequence length="73" mass="8419">MEVGARIRVIESVIIYHHPEHRNQPLDIKGQEGEVLAIVTEWHGRPVSANFPILVKFSPKLKVHLQEFEIEVL</sequence>
<dbReference type="InterPro" id="IPR004207">
    <property type="entry name" value="Fd_thioredoxin_Rdtase_alpha"/>
</dbReference>
<evidence type="ECO:0000313" key="7">
    <source>
        <dbReference type="Proteomes" id="UP000238634"/>
    </source>
</evidence>
<organism evidence="6 7">
    <name type="scientific">Phormidesmis priestleyi ULC007</name>
    <dbReference type="NCBI Taxonomy" id="1920490"/>
    <lineage>
        <taxon>Bacteria</taxon>
        <taxon>Bacillati</taxon>
        <taxon>Cyanobacteriota</taxon>
        <taxon>Cyanophyceae</taxon>
        <taxon>Leptolyngbyales</taxon>
        <taxon>Leptolyngbyaceae</taxon>
        <taxon>Phormidesmis</taxon>
    </lineage>
</organism>
<comment type="caution">
    <text evidence="6">The sequence shown here is derived from an EMBL/GenBank/DDBJ whole genome shotgun (WGS) entry which is preliminary data.</text>
</comment>
<evidence type="ECO:0000256" key="2">
    <source>
        <dbReference type="ARBA" id="ARBA00026011"/>
    </source>
</evidence>
<feature type="domain" description="Ferredoxin thioredoxin reductase alpha chain" evidence="5">
    <location>
        <begin position="3"/>
        <end position="69"/>
    </location>
</feature>
<comment type="subunit">
    <text evidence="2">Heterodimer of subunit A (variable subunit) and subunit B (catalytic subunit). Heterodimeric FTR forms a complex with ferredoxin and thioredoxin.</text>
</comment>